<evidence type="ECO:0000313" key="2">
    <source>
        <dbReference type="EMBL" id="CAG8651664.1"/>
    </source>
</evidence>
<gene>
    <name evidence="2" type="ORF">FCALED_LOCUS11098</name>
</gene>
<feature type="non-terminal residue" evidence="2">
    <location>
        <position position="1"/>
    </location>
</feature>
<dbReference type="EMBL" id="CAJVPQ010004452">
    <property type="protein sequence ID" value="CAG8651664.1"/>
    <property type="molecule type" value="Genomic_DNA"/>
</dbReference>
<organism evidence="2 3">
    <name type="scientific">Funneliformis caledonium</name>
    <dbReference type="NCBI Taxonomy" id="1117310"/>
    <lineage>
        <taxon>Eukaryota</taxon>
        <taxon>Fungi</taxon>
        <taxon>Fungi incertae sedis</taxon>
        <taxon>Mucoromycota</taxon>
        <taxon>Glomeromycotina</taxon>
        <taxon>Glomeromycetes</taxon>
        <taxon>Glomerales</taxon>
        <taxon>Glomeraceae</taxon>
        <taxon>Funneliformis</taxon>
    </lineage>
</organism>
<accession>A0A9N9DT83</accession>
<dbReference type="Proteomes" id="UP000789570">
    <property type="component" value="Unassembled WGS sequence"/>
</dbReference>
<keyword evidence="1" id="KW-0732">Signal</keyword>
<reference evidence="2" key="1">
    <citation type="submission" date="2021-06" db="EMBL/GenBank/DDBJ databases">
        <authorList>
            <person name="Kallberg Y."/>
            <person name="Tangrot J."/>
            <person name="Rosling A."/>
        </authorList>
    </citation>
    <scope>NUCLEOTIDE SEQUENCE</scope>
    <source>
        <strain evidence="2">UK204</strain>
    </source>
</reference>
<evidence type="ECO:0000313" key="3">
    <source>
        <dbReference type="Proteomes" id="UP000789570"/>
    </source>
</evidence>
<keyword evidence="3" id="KW-1185">Reference proteome</keyword>
<evidence type="ECO:0000256" key="1">
    <source>
        <dbReference type="SAM" id="SignalP"/>
    </source>
</evidence>
<protein>
    <submittedName>
        <fullName evidence="2">9306_t:CDS:1</fullName>
    </submittedName>
</protein>
<sequence length="59" mass="6673">RDAIRIIMSWLLTGLRVLLNTRRPPSCCGFGGLLILELFDPKPPSLIGVELFEVMFEDI</sequence>
<dbReference type="AlphaFoldDB" id="A0A9N9DT83"/>
<feature type="chain" id="PRO_5040167548" evidence="1">
    <location>
        <begin position="21"/>
        <end position="59"/>
    </location>
</feature>
<feature type="signal peptide" evidence="1">
    <location>
        <begin position="1"/>
        <end position="20"/>
    </location>
</feature>
<name>A0A9N9DT83_9GLOM</name>
<proteinExistence type="predicted"/>
<comment type="caution">
    <text evidence="2">The sequence shown here is derived from an EMBL/GenBank/DDBJ whole genome shotgun (WGS) entry which is preliminary data.</text>
</comment>